<dbReference type="RefSeq" id="XP_011778829.1">
    <property type="nucleotide sequence ID" value="XM_011780527.1"/>
</dbReference>
<evidence type="ECO:0000313" key="2">
    <source>
        <dbReference type="EMBL" id="CBH16565.1"/>
    </source>
</evidence>
<dbReference type="AlphaFoldDB" id="D0A007"/>
<dbReference type="GeneID" id="23864896"/>
<name>D0A007_TRYB9</name>
<keyword evidence="1" id="KW-0472">Membrane</keyword>
<feature type="transmembrane region" description="Helical" evidence="1">
    <location>
        <begin position="12"/>
        <end position="30"/>
    </location>
</feature>
<accession>D0A007</accession>
<feature type="transmembrane region" description="Helical" evidence="1">
    <location>
        <begin position="69"/>
        <end position="91"/>
    </location>
</feature>
<organism evidence="2 3">
    <name type="scientific">Trypanosoma brucei gambiense (strain MHOM/CI/86/DAL972)</name>
    <dbReference type="NCBI Taxonomy" id="679716"/>
    <lineage>
        <taxon>Eukaryota</taxon>
        <taxon>Discoba</taxon>
        <taxon>Euglenozoa</taxon>
        <taxon>Kinetoplastea</taxon>
        <taxon>Metakinetoplastina</taxon>
        <taxon>Trypanosomatida</taxon>
        <taxon>Trypanosomatidae</taxon>
        <taxon>Trypanosoma</taxon>
    </lineage>
</organism>
<keyword evidence="1" id="KW-0812">Transmembrane</keyword>
<feature type="transmembrane region" description="Helical" evidence="1">
    <location>
        <begin position="111"/>
        <end position="132"/>
    </location>
</feature>
<proteinExistence type="predicted"/>
<keyword evidence="1" id="KW-1133">Transmembrane helix</keyword>
<sequence>MCLDMPVVHIHAYMLTMLIIYIYIYTYIYIYACVRLYVLFSSLPFFLKKILTDFVFVLFIFIYPSSNRVLLSATLFFLFVFFLFVLFVFLFAMGRKEVTEDLHPPLLNLTYIRRVMFVLLLILLLLVLLLLLL</sequence>
<gene>
    <name evidence="2" type="ORF">TbgDal_X16680</name>
</gene>
<evidence type="ECO:0000256" key="1">
    <source>
        <dbReference type="SAM" id="Phobius"/>
    </source>
</evidence>
<protein>
    <submittedName>
        <fullName evidence="2">Uncharacterized protein</fullName>
    </submittedName>
</protein>
<evidence type="ECO:0000313" key="3">
    <source>
        <dbReference type="Proteomes" id="UP000002316"/>
    </source>
</evidence>
<feature type="transmembrane region" description="Helical" evidence="1">
    <location>
        <begin position="36"/>
        <end position="62"/>
    </location>
</feature>
<dbReference type="KEGG" id="tbg:TbgDal_X16680"/>
<dbReference type="Proteomes" id="UP000002316">
    <property type="component" value="Chromosome 10"/>
</dbReference>
<dbReference type="EMBL" id="FN554973">
    <property type="protein sequence ID" value="CBH16565.1"/>
    <property type="molecule type" value="Genomic_DNA"/>
</dbReference>
<reference evidence="3" key="1">
    <citation type="journal article" date="2010" name="PLoS Negl. Trop. Dis.">
        <title>The genome sequence of Trypanosoma brucei gambiense, causative agent of chronic human african trypanosomiasis.</title>
        <authorList>
            <person name="Jackson A.P."/>
            <person name="Sanders M."/>
            <person name="Berry A."/>
            <person name="McQuillan J."/>
            <person name="Aslett M.A."/>
            <person name="Quail M.A."/>
            <person name="Chukualim B."/>
            <person name="Capewell P."/>
            <person name="MacLeod A."/>
            <person name="Melville S.E."/>
            <person name="Gibson W."/>
            <person name="Barry J.D."/>
            <person name="Berriman M."/>
            <person name="Hertz-Fowler C."/>
        </authorList>
    </citation>
    <scope>NUCLEOTIDE SEQUENCE [LARGE SCALE GENOMIC DNA]</scope>
    <source>
        <strain evidence="3">MHOM/CI/86/DAL972</strain>
    </source>
</reference>